<dbReference type="InterPro" id="IPR045063">
    <property type="entry name" value="Dynamin_N"/>
</dbReference>
<keyword evidence="3" id="KW-0378">Hydrolase</keyword>
<feature type="domain" description="Dynamin N-terminal" evidence="6">
    <location>
        <begin position="44"/>
        <end position="206"/>
    </location>
</feature>
<dbReference type="Gene3D" id="3.40.50.300">
    <property type="entry name" value="P-loop containing nucleotide triphosphate hydrolases"/>
    <property type="match status" value="1"/>
</dbReference>
<dbReference type="Proteomes" id="UP000286211">
    <property type="component" value="Unassembled WGS sequence"/>
</dbReference>
<dbReference type="GO" id="GO:0005525">
    <property type="term" value="F:GTP binding"/>
    <property type="evidence" value="ECO:0007669"/>
    <property type="project" value="UniProtKB-KW"/>
</dbReference>
<accession>A0A415F9U3</accession>
<evidence type="ECO:0000259" key="6">
    <source>
        <dbReference type="Pfam" id="PF00350"/>
    </source>
</evidence>
<protein>
    <recommendedName>
        <fullName evidence="6">Dynamin N-terminal domain-containing protein</fullName>
    </recommendedName>
</protein>
<proteinExistence type="predicted"/>
<dbReference type="PANTHER" id="PTHR10465:SF0">
    <property type="entry name" value="SARCALUMENIN"/>
    <property type="match status" value="1"/>
</dbReference>
<keyword evidence="4" id="KW-0342">GTP-binding</keyword>
<comment type="subcellular location">
    <subcellularLocation>
        <location evidence="1">Membrane</location>
    </subcellularLocation>
</comment>
<dbReference type="Pfam" id="PF00350">
    <property type="entry name" value="Dynamin_N"/>
    <property type="match status" value="1"/>
</dbReference>
<dbReference type="AlphaFoldDB" id="A0A415F9U3"/>
<evidence type="ECO:0000256" key="4">
    <source>
        <dbReference type="ARBA" id="ARBA00023134"/>
    </source>
</evidence>
<dbReference type="SUPFAM" id="SSF52540">
    <property type="entry name" value="P-loop containing nucleoside triphosphate hydrolases"/>
    <property type="match status" value="1"/>
</dbReference>
<sequence>MAWEEKGIHVGSSDYNKKKEVLMSGFYHWAAMKKKHWLDGKTTIAFVGEFSAGKTSIVNRILSQDDKTIPLLPVSTKATTAIPTYIAGGVSTAYRFVTPDNVEKNLSESTFKKVSKEVLDQVKGVSSLIKYFVMTYKNPNLNGLSILDTPGFNSNDSEDKERTIEVINECDALFWVFDVNAGTVNRSSISLIKEKLNKPLYVVINKVDTKPKSEVDKVEALISKTLKDAGLKVEQYIRFSAKAPLEDIMAPIKSVGSTSESDTFVDDVQNDLVGLLNKYESTVQDASREYDGHTKAYNKQFENVNRCLSAICDNCVEAADIPQWTEHLFSKDRYEMSGDEGERLIGILSDIAGEQTDDLISAFQALQEMQSEMDKAHACLIESKKQFVQVQKCLESYNNETKKLSKHGTEPF</sequence>
<organism evidence="7 8">
    <name type="scientific">Segatella copri</name>
    <dbReference type="NCBI Taxonomy" id="165179"/>
    <lineage>
        <taxon>Bacteria</taxon>
        <taxon>Pseudomonadati</taxon>
        <taxon>Bacteroidota</taxon>
        <taxon>Bacteroidia</taxon>
        <taxon>Bacteroidales</taxon>
        <taxon>Prevotellaceae</taxon>
        <taxon>Segatella</taxon>
    </lineage>
</organism>
<evidence type="ECO:0000313" key="7">
    <source>
        <dbReference type="EMBL" id="RHK13013.1"/>
    </source>
</evidence>
<dbReference type="GO" id="GO:0016020">
    <property type="term" value="C:membrane"/>
    <property type="evidence" value="ECO:0007669"/>
    <property type="project" value="UniProtKB-SubCell"/>
</dbReference>
<gene>
    <name evidence="7" type="ORF">DW079_00835</name>
</gene>
<keyword evidence="2" id="KW-0547">Nucleotide-binding</keyword>
<keyword evidence="5" id="KW-0472">Membrane</keyword>
<evidence type="ECO:0000256" key="5">
    <source>
        <dbReference type="ARBA" id="ARBA00023136"/>
    </source>
</evidence>
<evidence type="ECO:0000256" key="2">
    <source>
        <dbReference type="ARBA" id="ARBA00022741"/>
    </source>
</evidence>
<comment type="caution">
    <text evidence="7">The sequence shown here is derived from an EMBL/GenBank/DDBJ whole genome shotgun (WGS) entry which is preliminary data.</text>
</comment>
<dbReference type="InterPro" id="IPR027094">
    <property type="entry name" value="Mitofusin_fam"/>
</dbReference>
<evidence type="ECO:0000256" key="1">
    <source>
        <dbReference type="ARBA" id="ARBA00004370"/>
    </source>
</evidence>
<reference evidence="7 8" key="1">
    <citation type="submission" date="2018-08" db="EMBL/GenBank/DDBJ databases">
        <title>A genome reference for cultivated species of the human gut microbiota.</title>
        <authorList>
            <person name="Zou Y."/>
            <person name="Xue W."/>
            <person name="Luo G."/>
        </authorList>
    </citation>
    <scope>NUCLEOTIDE SEQUENCE [LARGE SCALE GENOMIC DNA]</scope>
    <source>
        <strain evidence="7 8">AF46-2NS</strain>
    </source>
</reference>
<evidence type="ECO:0000256" key="3">
    <source>
        <dbReference type="ARBA" id="ARBA00022801"/>
    </source>
</evidence>
<dbReference type="InterPro" id="IPR027417">
    <property type="entry name" value="P-loop_NTPase"/>
</dbReference>
<dbReference type="GO" id="GO:0003924">
    <property type="term" value="F:GTPase activity"/>
    <property type="evidence" value="ECO:0007669"/>
    <property type="project" value="InterPro"/>
</dbReference>
<evidence type="ECO:0000313" key="8">
    <source>
        <dbReference type="Proteomes" id="UP000286211"/>
    </source>
</evidence>
<dbReference type="EMBL" id="QRNB01000002">
    <property type="protein sequence ID" value="RHK13013.1"/>
    <property type="molecule type" value="Genomic_DNA"/>
</dbReference>
<name>A0A415F9U3_9BACT</name>
<dbReference type="PANTHER" id="PTHR10465">
    <property type="entry name" value="TRANSMEMBRANE GTPASE FZO1"/>
    <property type="match status" value="1"/>
</dbReference>